<evidence type="ECO:0000256" key="1">
    <source>
        <dbReference type="ARBA" id="ARBA00006291"/>
    </source>
</evidence>
<dbReference type="EMBL" id="JACSQR010000004">
    <property type="protein sequence ID" value="MBD7946973.1"/>
    <property type="molecule type" value="Genomic_DNA"/>
</dbReference>
<dbReference type="Pfam" id="PF03775">
    <property type="entry name" value="MinC_C"/>
    <property type="match status" value="1"/>
</dbReference>
<feature type="compositionally biased region" description="Polar residues" evidence="7">
    <location>
        <begin position="123"/>
        <end position="155"/>
    </location>
</feature>
<name>A0ABR8RGN8_9GAMM</name>
<evidence type="ECO:0000256" key="7">
    <source>
        <dbReference type="SAM" id="MobiDB-lite"/>
    </source>
</evidence>
<dbReference type="PANTHER" id="PTHR34108">
    <property type="entry name" value="SEPTUM SITE-DETERMINING PROTEIN MINC"/>
    <property type="match status" value="1"/>
</dbReference>
<evidence type="ECO:0000313" key="10">
    <source>
        <dbReference type="EMBL" id="MBD7946973.1"/>
    </source>
</evidence>
<evidence type="ECO:0000259" key="8">
    <source>
        <dbReference type="Pfam" id="PF03775"/>
    </source>
</evidence>
<evidence type="ECO:0000256" key="6">
    <source>
        <dbReference type="HAMAP-Rule" id="MF_00267"/>
    </source>
</evidence>
<comment type="subunit">
    <text evidence="6">Interacts with MinD and FtsZ.</text>
</comment>
<comment type="caution">
    <text evidence="10">The sequence shown here is derived from an EMBL/GenBank/DDBJ whole genome shotgun (WGS) entry which is preliminary data.</text>
</comment>
<dbReference type="HAMAP" id="MF_00267">
    <property type="entry name" value="MinC"/>
    <property type="match status" value="1"/>
</dbReference>
<dbReference type="InterPro" id="IPR036145">
    <property type="entry name" value="MinC_C_sf"/>
</dbReference>
<dbReference type="InterPro" id="IPR016098">
    <property type="entry name" value="CAP/MinC_C"/>
</dbReference>
<dbReference type="Gene3D" id="2.160.20.70">
    <property type="match status" value="1"/>
</dbReference>
<dbReference type="InterPro" id="IPR005526">
    <property type="entry name" value="Septum_form_inhib_MinC_C"/>
</dbReference>
<keyword evidence="3 6" id="KW-0717">Septation</keyword>
<keyword evidence="2 6" id="KW-0132">Cell division</keyword>
<dbReference type="PANTHER" id="PTHR34108:SF1">
    <property type="entry name" value="SEPTUM SITE-DETERMINING PROTEIN MINC"/>
    <property type="match status" value="1"/>
</dbReference>
<evidence type="ECO:0000256" key="2">
    <source>
        <dbReference type="ARBA" id="ARBA00022618"/>
    </source>
</evidence>
<comment type="similarity">
    <text evidence="1 6">Belongs to the MinC family.</text>
</comment>
<dbReference type="SUPFAM" id="SSF63848">
    <property type="entry name" value="Cell-division inhibitor MinC, C-terminal domain"/>
    <property type="match status" value="1"/>
</dbReference>
<dbReference type="RefSeq" id="WP_191690317.1">
    <property type="nucleotide sequence ID" value="NZ_JACSQR010000004.1"/>
</dbReference>
<comment type="function">
    <text evidence="5 6">Cell division inhibitor that blocks the formation of polar Z ring septums. Rapidly oscillates between the poles of the cell to destabilize FtsZ filaments that have formed before they mature into polar Z rings. Prevents FtsZ polymerization.</text>
</comment>
<keyword evidence="11" id="KW-1185">Reference proteome</keyword>
<dbReference type="InterPro" id="IPR007874">
    <property type="entry name" value="MinC_N"/>
</dbReference>
<proteinExistence type="inferred from homology"/>
<evidence type="ECO:0000259" key="9">
    <source>
        <dbReference type="Pfam" id="PF05209"/>
    </source>
</evidence>
<accession>A0ABR8RGN8</accession>
<keyword evidence="4 6" id="KW-0131">Cell cycle</keyword>
<gene>
    <name evidence="6 10" type="primary">minC</name>
    <name evidence="10" type="ORF">H9653_02880</name>
</gene>
<sequence>MTISDNNQQALDSPEIPALAFYGKMLTFSRLQFSTDDFAAIASQLESTLSNKNSNIPVLIDSEVEQDLAALVELLWSWGLQPIGVVTGLLDEQARQLRLAIFPADGKRIERILPSKKATTQLSQVAASKDSAQTTPANDSVSSTTDNSGSAVNSQAAATTEVNATTETTLTAETLISAEHITSLIYDQMLRSGQSLNHVGGDLILTNSVNSGAEAITDNNLHVYGRAQGRLVAGATGDKDARIFCQVFNPSLVSVAGTYCLRDNLPEHVIDKSVEVRYLEGQGLVFTVMDNA</sequence>
<dbReference type="InterPro" id="IPR013033">
    <property type="entry name" value="MinC"/>
</dbReference>
<evidence type="ECO:0000256" key="5">
    <source>
        <dbReference type="ARBA" id="ARBA00025606"/>
    </source>
</evidence>
<feature type="domain" description="Septum formation inhibitor MinC C-terminal" evidence="8">
    <location>
        <begin position="185"/>
        <end position="277"/>
    </location>
</feature>
<organism evidence="10 11">
    <name type="scientific">Psychrobacter communis</name>
    <dbReference type="NCBI Taxonomy" id="2762238"/>
    <lineage>
        <taxon>Bacteria</taxon>
        <taxon>Pseudomonadati</taxon>
        <taxon>Pseudomonadota</taxon>
        <taxon>Gammaproteobacteria</taxon>
        <taxon>Moraxellales</taxon>
        <taxon>Moraxellaceae</taxon>
        <taxon>Psychrobacter</taxon>
    </lineage>
</organism>
<evidence type="ECO:0000256" key="4">
    <source>
        <dbReference type="ARBA" id="ARBA00023306"/>
    </source>
</evidence>
<dbReference type="Proteomes" id="UP000606724">
    <property type="component" value="Unassembled WGS sequence"/>
</dbReference>
<protein>
    <recommendedName>
        <fullName evidence="6">Probable septum site-determining protein MinC</fullName>
    </recommendedName>
</protein>
<dbReference type="NCBIfam" id="TIGR01222">
    <property type="entry name" value="minC"/>
    <property type="match status" value="1"/>
</dbReference>
<dbReference type="Pfam" id="PF05209">
    <property type="entry name" value="MinC_N"/>
    <property type="match status" value="1"/>
</dbReference>
<feature type="region of interest" description="Disordered" evidence="7">
    <location>
        <begin position="123"/>
        <end position="164"/>
    </location>
</feature>
<dbReference type="Gene3D" id="3.30.70.260">
    <property type="match status" value="1"/>
</dbReference>
<evidence type="ECO:0000313" key="11">
    <source>
        <dbReference type="Proteomes" id="UP000606724"/>
    </source>
</evidence>
<reference evidence="10 11" key="1">
    <citation type="submission" date="2020-08" db="EMBL/GenBank/DDBJ databases">
        <title>A Genomic Blueprint of the Chicken Gut Microbiome.</title>
        <authorList>
            <person name="Gilroy R."/>
            <person name="Ravi A."/>
            <person name="Getino M."/>
            <person name="Pursley I."/>
            <person name="Horton D.L."/>
            <person name="Alikhan N.-F."/>
            <person name="Baker D."/>
            <person name="Gharbi K."/>
            <person name="Hall N."/>
            <person name="Watson M."/>
            <person name="Adriaenssens E.M."/>
            <person name="Foster-Nyarko E."/>
            <person name="Jarju S."/>
            <person name="Secka A."/>
            <person name="Antonio M."/>
            <person name="Oren A."/>
            <person name="Chaudhuri R."/>
            <person name="La Ragione R.M."/>
            <person name="Hildebrand F."/>
            <person name="Pallen M.J."/>
        </authorList>
    </citation>
    <scope>NUCLEOTIDE SEQUENCE [LARGE SCALE GENOMIC DNA]</scope>
    <source>
        <strain evidence="10 11">Sa4CVA2</strain>
    </source>
</reference>
<evidence type="ECO:0000256" key="3">
    <source>
        <dbReference type="ARBA" id="ARBA00023210"/>
    </source>
</evidence>
<feature type="domain" description="Septum formation inhibitor MinC N-terminal" evidence="9">
    <location>
        <begin position="20"/>
        <end position="82"/>
    </location>
</feature>